<reference evidence="1 2" key="1">
    <citation type="journal article" date="2020" name="ISME J.">
        <title>Uncovering the hidden diversity of litter-decomposition mechanisms in mushroom-forming fungi.</title>
        <authorList>
            <person name="Floudas D."/>
            <person name="Bentzer J."/>
            <person name="Ahren D."/>
            <person name="Johansson T."/>
            <person name="Persson P."/>
            <person name="Tunlid A."/>
        </authorList>
    </citation>
    <scope>NUCLEOTIDE SEQUENCE [LARGE SCALE GENOMIC DNA]</scope>
    <source>
        <strain evidence="1 2">CBS 175.51</strain>
    </source>
</reference>
<evidence type="ECO:0000313" key="1">
    <source>
        <dbReference type="EMBL" id="KAF5314657.1"/>
    </source>
</evidence>
<dbReference type="EMBL" id="JAACJK010000221">
    <property type="protein sequence ID" value="KAF5314657.1"/>
    <property type="molecule type" value="Genomic_DNA"/>
</dbReference>
<gene>
    <name evidence="1" type="ORF">D9611_007083</name>
</gene>
<keyword evidence="2" id="KW-1185">Reference proteome</keyword>
<evidence type="ECO:0000313" key="2">
    <source>
        <dbReference type="Proteomes" id="UP000541558"/>
    </source>
</evidence>
<organism evidence="1 2">
    <name type="scientific">Ephemerocybe angulata</name>
    <dbReference type="NCBI Taxonomy" id="980116"/>
    <lineage>
        <taxon>Eukaryota</taxon>
        <taxon>Fungi</taxon>
        <taxon>Dikarya</taxon>
        <taxon>Basidiomycota</taxon>
        <taxon>Agaricomycotina</taxon>
        <taxon>Agaricomycetes</taxon>
        <taxon>Agaricomycetidae</taxon>
        <taxon>Agaricales</taxon>
        <taxon>Agaricineae</taxon>
        <taxon>Psathyrellaceae</taxon>
        <taxon>Ephemerocybe</taxon>
    </lineage>
</organism>
<comment type="caution">
    <text evidence="1">The sequence shown here is derived from an EMBL/GenBank/DDBJ whole genome shotgun (WGS) entry which is preliminary data.</text>
</comment>
<protein>
    <submittedName>
        <fullName evidence="1">Uncharacterized protein</fullName>
    </submittedName>
</protein>
<proteinExistence type="predicted"/>
<name>A0A8H5B106_9AGAR</name>
<accession>A0A8H5B106</accession>
<dbReference type="Proteomes" id="UP000541558">
    <property type="component" value="Unassembled WGS sequence"/>
</dbReference>
<dbReference type="AlphaFoldDB" id="A0A8H5B106"/>
<sequence>MLPYDITELIVAQSAHSELLSLSLASKSLLALSQPRIFEQVSITSEARAIALQALLRSSPHLAQHMTRLEITKEWDVDLPSTMDLLQNVKDFTLGWGDLWGWEDWEGQRPCFVSAVERILRNPCLTSLRICHFFFITRSLLSLLECTAGHLASLAFVESLSYLELSDLDVDPNMHATNLPMLSQVSYKANSAIDDRGIFDSLFFQILRPLVKHPSHISRLHISSPSKHHDRVSQILPLLGPSLHYLCLELLAYEPEWMRVPLSFHGNTGLETLSLNYSNTHCDVAPYVPLSFVSAMLSTFPSSETGSGGLNHLQIALPETHILTLKHKQEQLLHLSYPGPNAGPQAEFLTDEIEAAEAEELAVPAEIQDMFTALDTALTSSKLRNLRAIELFVCRTRVQNPGAVRSQPHQDPHSVLAVLRGMMKGIPGLSEDGTVYKGAVNISVEKGPMPSLCYSSG</sequence>